<dbReference type="AlphaFoldDB" id="A0A7K3VEW3"/>
<dbReference type="RefSeq" id="WP_164046891.1">
    <property type="nucleotide sequence ID" value="NZ_WUFV01000005.1"/>
</dbReference>
<dbReference type="Proteomes" id="UP000471705">
    <property type="component" value="Unassembled WGS sequence"/>
</dbReference>
<reference evidence="1 2" key="1">
    <citation type="submission" date="2019-12" db="EMBL/GenBank/DDBJ databases">
        <title>Rhizobium genotypes associated with high levels of biological nitrogen fixation by grain legumes in a temperate-maritime cropping system.</title>
        <authorList>
            <person name="Maluk M."/>
            <person name="Francesc Ferrando Molina F."/>
            <person name="Lopez Del Egido L."/>
            <person name="Lafos M."/>
            <person name="Langarica-Fuentes A."/>
            <person name="Gebre Yohannes G."/>
            <person name="Young M.W."/>
            <person name="Martin P."/>
            <person name="Gantlett R."/>
            <person name="Kenicer G."/>
            <person name="Hawes C."/>
            <person name="Begg G.S."/>
            <person name="Quilliam R.S."/>
            <person name="Squire G.R."/>
            <person name="Poole P.S."/>
            <person name="Young P.W."/>
            <person name="Iannetta P.M."/>
            <person name="James E.K."/>
        </authorList>
    </citation>
    <scope>NUCLEOTIDE SEQUENCE [LARGE SCALE GENOMIC DNA]</scope>
    <source>
        <strain evidence="1 2">JHI54</strain>
    </source>
</reference>
<evidence type="ECO:0000313" key="1">
    <source>
        <dbReference type="EMBL" id="NEK15703.1"/>
    </source>
</evidence>
<evidence type="ECO:0000313" key="2">
    <source>
        <dbReference type="Proteomes" id="UP000471705"/>
    </source>
</evidence>
<accession>A0A7K3VEW3</accession>
<proteinExistence type="predicted"/>
<organism evidence="1 2">
    <name type="scientific">Rhizobium leguminosarum</name>
    <dbReference type="NCBI Taxonomy" id="384"/>
    <lineage>
        <taxon>Bacteria</taxon>
        <taxon>Pseudomonadati</taxon>
        <taxon>Pseudomonadota</taxon>
        <taxon>Alphaproteobacteria</taxon>
        <taxon>Hyphomicrobiales</taxon>
        <taxon>Rhizobiaceae</taxon>
        <taxon>Rhizobium/Agrobacterium group</taxon>
        <taxon>Rhizobium</taxon>
    </lineage>
</organism>
<protein>
    <submittedName>
        <fullName evidence="1">Uncharacterized protein</fullName>
    </submittedName>
</protein>
<name>A0A7K3VEW3_RHILE</name>
<dbReference type="EMBL" id="WUFV01000005">
    <property type="protein sequence ID" value="NEK15703.1"/>
    <property type="molecule type" value="Genomic_DNA"/>
</dbReference>
<gene>
    <name evidence="1" type="ORF">GR257_12655</name>
</gene>
<sequence>MRENTDLVTRLAGTTSFEESVREIDRYLDGFTDVVAAELMRPILVGVAAAVWSRRSTAARPRGSVVQFRRR</sequence>
<comment type="caution">
    <text evidence="1">The sequence shown here is derived from an EMBL/GenBank/DDBJ whole genome shotgun (WGS) entry which is preliminary data.</text>
</comment>